<dbReference type="SMART" id="SM00091">
    <property type="entry name" value="PAS"/>
    <property type="match status" value="1"/>
</dbReference>
<dbReference type="InterPro" id="IPR036097">
    <property type="entry name" value="HisK_dim/P_sf"/>
</dbReference>
<evidence type="ECO:0000313" key="11">
    <source>
        <dbReference type="EMBL" id="ABU60367.1"/>
    </source>
</evidence>
<dbReference type="InterPro" id="IPR029016">
    <property type="entry name" value="GAF-like_dom_sf"/>
</dbReference>
<evidence type="ECO:0000256" key="7">
    <source>
        <dbReference type="ARBA" id="ARBA00023136"/>
    </source>
</evidence>
<name>A7NS21_ROSCS</name>
<dbReference type="Gene3D" id="1.10.287.130">
    <property type="match status" value="1"/>
</dbReference>
<dbReference type="OrthoDB" id="9777816at2"/>
<dbReference type="CDD" id="cd00075">
    <property type="entry name" value="HATPase"/>
    <property type="match status" value="1"/>
</dbReference>
<evidence type="ECO:0000256" key="3">
    <source>
        <dbReference type="ARBA" id="ARBA00022553"/>
    </source>
</evidence>
<evidence type="ECO:0000256" key="1">
    <source>
        <dbReference type="ARBA" id="ARBA00000085"/>
    </source>
</evidence>
<dbReference type="HOGENOM" id="CLU_000445_89_2_0"/>
<gene>
    <name evidence="11" type="ordered locus">Rcas_4343</name>
</gene>
<dbReference type="NCBIfam" id="TIGR00229">
    <property type="entry name" value="sensory_box"/>
    <property type="match status" value="1"/>
</dbReference>
<dbReference type="PROSITE" id="PS50113">
    <property type="entry name" value="PAC"/>
    <property type="match status" value="1"/>
</dbReference>
<dbReference type="SMART" id="SM00065">
    <property type="entry name" value="GAF"/>
    <property type="match status" value="1"/>
</dbReference>
<protein>
    <recommendedName>
        <fullName evidence="2">histidine kinase</fullName>
        <ecNumber evidence="2">2.7.13.3</ecNumber>
    </recommendedName>
</protein>
<evidence type="ECO:0000313" key="12">
    <source>
        <dbReference type="Proteomes" id="UP000000263"/>
    </source>
</evidence>
<sequence length="556" mass="61954">MLDRYDQQLRQLESLLRVSRAITAQLDLTSVLNLVIEAAVDLLAGSSGLIALRDDDGTTRIYAAYGLAREIWPVFDDLLATPLSDQQALVHRLREAGASIGLPLRHVSALPLMFRGATVGVIYVFRAALNVEFTAEEHQLLTAFADQAAIAVSNARLFQSVLREKQHLDALIENSADGVMILDERWRIATFNRAMELLTGWSREEAIGRPCAEVLAIHTPQGANLCLTDCPLQRQPFEPNPVAEGWITTRDGRRLYIQSRYAAQRSPQGAFLGAIANVRDVTEQKIEAEMQNTFISVISHELRTPVSIIKGYAETLARQDAAWDAATLREGLAVIIEEADRLAQQINTLLEASRLQTDSMRLELSDWSVRPLVERVVERFAPQAGDRFTFQIDIPDDFPPVHADYERTRTVVENLISNAIKYSPNGGLIRITARVSGDFAIISVSDQGIGIPLEEQKKLFRRFYRVDNRLRRETQGAGLGLFLSRVIVEAQGGRIWVDSRPGRGSRFSFTVPLATPMLSDQMASGEIETATSVDHPESTVVTLPRMEPPLLEDHER</sequence>
<dbReference type="SUPFAM" id="SSF55781">
    <property type="entry name" value="GAF domain-like"/>
    <property type="match status" value="1"/>
</dbReference>
<dbReference type="InterPro" id="IPR036890">
    <property type="entry name" value="HATPase_C_sf"/>
</dbReference>
<dbReference type="GO" id="GO:0000155">
    <property type="term" value="F:phosphorelay sensor kinase activity"/>
    <property type="evidence" value="ECO:0007669"/>
    <property type="project" value="InterPro"/>
</dbReference>
<dbReference type="InterPro" id="IPR005467">
    <property type="entry name" value="His_kinase_dom"/>
</dbReference>
<dbReference type="STRING" id="383372.Rcas_4343"/>
<evidence type="ECO:0000259" key="8">
    <source>
        <dbReference type="PROSITE" id="PS50109"/>
    </source>
</evidence>
<dbReference type="InterPro" id="IPR003018">
    <property type="entry name" value="GAF"/>
</dbReference>
<dbReference type="Gene3D" id="3.30.450.40">
    <property type="match status" value="2"/>
</dbReference>
<dbReference type="InterPro" id="IPR000700">
    <property type="entry name" value="PAS-assoc_C"/>
</dbReference>
<dbReference type="SUPFAM" id="SSF47384">
    <property type="entry name" value="Homodimeric domain of signal transducing histidine kinase"/>
    <property type="match status" value="1"/>
</dbReference>
<reference evidence="11 12" key="1">
    <citation type="submission" date="2007-08" db="EMBL/GenBank/DDBJ databases">
        <title>Complete sequence of Roseiflexus castenholzii DSM 13941.</title>
        <authorList>
            <consortium name="US DOE Joint Genome Institute"/>
            <person name="Copeland A."/>
            <person name="Lucas S."/>
            <person name="Lapidus A."/>
            <person name="Barry K."/>
            <person name="Glavina del Rio T."/>
            <person name="Dalin E."/>
            <person name="Tice H."/>
            <person name="Pitluck S."/>
            <person name="Thompson L.S."/>
            <person name="Brettin T."/>
            <person name="Bruce D."/>
            <person name="Detter J.C."/>
            <person name="Han C."/>
            <person name="Tapia R."/>
            <person name="Schmutz J."/>
            <person name="Larimer F."/>
            <person name="Land M."/>
            <person name="Hauser L."/>
            <person name="Kyrpides N."/>
            <person name="Mikhailova N."/>
            <person name="Bryant D.A."/>
            <person name="Hanada S."/>
            <person name="Tsukatani Y."/>
            <person name="Richardson P."/>
        </authorList>
    </citation>
    <scope>NUCLEOTIDE SEQUENCE [LARGE SCALE GENOMIC DNA]</scope>
    <source>
        <strain evidence="12">DSM 13941 / HLO8</strain>
    </source>
</reference>
<keyword evidence="7" id="KW-0472">Membrane</keyword>
<evidence type="ECO:0000259" key="10">
    <source>
        <dbReference type="PROSITE" id="PS50113"/>
    </source>
</evidence>
<dbReference type="EC" id="2.7.13.3" evidence="2"/>
<dbReference type="RefSeq" id="WP_012122788.1">
    <property type="nucleotide sequence ID" value="NC_009767.1"/>
</dbReference>
<keyword evidence="5 11" id="KW-0418">Kinase</keyword>
<organism evidence="11 12">
    <name type="scientific">Roseiflexus castenholzii (strain DSM 13941 / HLO8)</name>
    <dbReference type="NCBI Taxonomy" id="383372"/>
    <lineage>
        <taxon>Bacteria</taxon>
        <taxon>Bacillati</taxon>
        <taxon>Chloroflexota</taxon>
        <taxon>Chloroflexia</taxon>
        <taxon>Chloroflexales</taxon>
        <taxon>Roseiflexineae</taxon>
        <taxon>Roseiflexaceae</taxon>
        <taxon>Roseiflexus</taxon>
    </lineage>
</organism>
<accession>A7NS21</accession>
<evidence type="ECO:0000259" key="9">
    <source>
        <dbReference type="PROSITE" id="PS50112"/>
    </source>
</evidence>
<dbReference type="SMART" id="SM00387">
    <property type="entry name" value="HATPase_c"/>
    <property type="match status" value="1"/>
</dbReference>
<dbReference type="InterPro" id="IPR003661">
    <property type="entry name" value="HisK_dim/P_dom"/>
</dbReference>
<proteinExistence type="predicted"/>
<feature type="domain" description="Histidine kinase" evidence="8">
    <location>
        <begin position="297"/>
        <end position="515"/>
    </location>
</feature>
<dbReference type="Pfam" id="PF00989">
    <property type="entry name" value="PAS"/>
    <property type="match status" value="1"/>
</dbReference>
<dbReference type="InterPro" id="IPR004358">
    <property type="entry name" value="Sig_transdc_His_kin-like_C"/>
</dbReference>
<feature type="domain" description="PAS" evidence="9">
    <location>
        <begin position="164"/>
        <end position="209"/>
    </location>
</feature>
<evidence type="ECO:0000256" key="2">
    <source>
        <dbReference type="ARBA" id="ARBA00012438"/>
    </source>
</evidence>
<dbReference type="SUPFAM" id="SSF55874">
    <property type="entry name" value="ATPase domain of HSP90 chaperone/DNA topoisomerase II/histidine kinase"/>
    <property type="match status" value="1"/>
</dbReference>
<dbReference type="InterPro" id="IPR050736">
    <property type="entry name" value="Sensor_HK_Regulatory"/>
</dbReference>
<dbReference type="InterPro" id="IPR003594">
    <property type="entry name" value="HATPase_dom"/>
</dbReference>
<dbReference type="CDD" id="cd00130">
    <property type="entry name" value="PAS"/>
    <property type="match status" value="1"/>
</dbReference>
<dbReference type="Pfam" id="PF02518">
    <property type="entry name" value="HATPase_c"/>
    <property type="match status" value="1"/>
</dbReference>
<keyword evidence="4 11" id="KW-0808">Transferase</keyword>
<dbReference type="PANTHER" id="PTHR43711:SF1">
    <property type="entry name" value="HISTIDINE KINASE 1"/>
    <property type="match status" value="1"/>
</dbReference>
<dbReference type="PROSITE" id="PS50112">
    <property type="entry name" value="PAS"/>
    <property type="match status" value="1"/>
</dbReference>
<keyword evidence="12" id="KW-1185">Reference proteome</keyword>
<dbReference type="Pfam" id="PF13185">
    <property type="entry name" value="GAF_2"/>
    <property type="match status" value="1"/>
</dbReference>
<keyword evidence="3" id="KW-0597">Phosphoprotein</keyword>
<dbReference type="PANTHER" id="PTHR43711">
    <property type="entry name" value="TWO-COMPONENT HISTIDINE KINASE"/>
    <property type="match status" value="1"/>
</dbReference>
<dbReference type="InterPro" id="IPR000014">
    <property type="entry name" value="PAS"/>
</dbReference>
<dbReference type="Pfam" id="PF00512">
    <property type="entry name" value="HisKA"/>
    <property type="match status" value="1"/>
</dbReference>
<dbReference type="KEGG" id="rca:Rcas_4343"/>
<dbReference type="SMART" id="SM00388">
    <property type="entry name" value="HisKA"/>
    <property type="match status" value="1"/>
</dbReference>
<dbReference type="FunFam" id="3.30.565.10:FF:000006">
    <property type="entry name" value="Sensor histidine kinase WalK"/>
    <property type="match status" value="1"/>
</dbReference>
<dbReference type="PROSITE" id="PS50109">
    <property type="entry name" value="HIS_KIN"/>
    <property type="match status" value="1"/>
</dbReference>
<comment type="catalytic activity">
    <reaction evidence="1">
        <text>ATP + protein L-histidine = ADP + protein N-phospho-L-histidine.</text>
        <dbReference type="EC" id="2.7.13.3"/>
    </reaction>
</comment>
<dbReference type="CDD" id="cd00082">
    <property type="entry name" value="HisKA"/>
    <property type="match status" value="1"/>
</dbReference>
<dbReference type="eggNOG" id="COG2203">
    <property type="taxonomic scope" value="Bacteria"/>
</dbReference>
<dbReference type="EMBL" id="CP000804">
    <property type="protein sequence ID" value="ABU60367.1"/>
    <property type="molecule type" value="Genomic_DNA"/>
</dbReference>
<dbReference type="Gene3D" id="3.30.450.20">
    <property type="entry name" value="PAS domain"/>
    <property type="match status" value="1"/>
</dbReference>
<dbReference type="InterPro" id="IPR013767">
    <property type="entry name" value="PAS_fold"/>
</dbReference>
<feature type="domain" description="PAC" evidence="10">
    <location>
        <begin position="241"/>
        <end position="293"/>
    </location>
</feature>
<dbReference type="GO" id="GO:0006355">
    <property type="term" value="P:regulation of DNA-templated transcription"/>
    <property type="evidence" value="ECO:0007669"/>
    <property type="project" value="InterPro"/>
</dbReference>
<dbReference type="PRINTS" id="PR00344">
    <property type="entry name" value="BCTRLSENSOR"/>
</dbReference>
<evidence type="ECO:0000256" key="5">
    <source>
        <dbReference type="ARBA" id="ARBA00022777"/>
    </source>
</evidence>
<evidence type="ECO:0000256" key="6">
    <source>
        <dbReference type="ARBA" id="ARBA00023012"/>
    </source>
</evidence>
<dbReference type="AlphaFoldDB" id="A7NS21"/>
<dbReference type="Gene3D" id="3.30.565.10">
    <property type="entry name" value="Histidine kinase-like ATPase, C-terminal domain"/>
    <property type="match status" value="1"/>
</dbReference>
<dbReference type="Proteomes" id="UP000000263">
    <property type="component" value="Chromosome"/>
</dbReference>
<dbReference type="SUPFAM" id="SSF55785">
    <property type="entry name" value="PYP-like sensor domain (PAS domain)"/>
    <property type="match status" value="1"/>
</dbReference>
<keyword evidence="6" id="KW-0902">Two-component regulatory system</keyword>
<dbReference type="eggNOG" id="COG5002">
    <property type="taxonomic scope" value="Bacteria"/>
</dbReference>
<evidence type="ECO:0000256" key="4">
    <source>
        <dbReference type="ARBA" id="ARBA00022679"/>
    </source>
</evidence>
<dbReference type="FunFam" id="1.10.287.130:FF:000001">
    <property type="entry name" value="Two-component sensor histidine kinase"/>
    <property type="match status" value="1"/>
</dbReference>
<dbReference type="InterPro" id="IPR035965">
    <property type="entry name" value="PAS-like_dom_sf"/>
</dbReference>